<evidence type="ECO:0000256" key="16">
    <source>
        <dbReference type="ARBA" id="ARBA00023157"/>
    </source>
</evidence>
<evidence type="ECO:0000313" key="28">
    <source>
        <dbReference type="Proteomes" id="UP000287033"/>
    </source>
</evidence>
<comment type="caution">
    <text evidence="27">The sequence shown here is derived from an EMBL/GenBank/DDBJ whole genome shotgun (WGS) entry which is preliminary data.</text>
</comment>
<dbReference type="InterPro" id="IPR001873">
    <property type="entry name" value="ENaC"/>
</dbReference>
<comment type="similarity">
    <text evidence="22">Belongs to the amiloride-sensitive sodium channel (TC 1.A.6) family. SCNN1A subfamily.</text>
</comment>
<keyword evidence="10" id="KW-0282">Flagellum</keyword>
<evidence type="ECO:0000256" key="9">
    <source>
        <dbReference type="ARBA" id="ARBA00022692"/>
    </source>
</evidence>
<keyword evidence="7" id="KW-1003">Cell membrane</keyword>
<dbReference type="PROSITE" id="PS01206">
    <property type="entry name" value="ASC"/>
    <property type="match status" value="1"/>
</dbReference>
<evidence type="ECO:0000256" key="8">
    <source>
        <dbReference type="ARBA" id="ARBA00022490"/>
    </source>
</evidence>
<keyword evidence="17" id="KW-0739">Sodium transport</keyword>
<dbReference type="Gene3D" id="1.10.287.770">
    <property type="entry name" value="YojJ-like"/>
    <property type="match status" value="1"/>
</dbReference>
<accession>A0A401RST6</accession>
<evidence type="ECO:0000256" key="6">
    <source>
        <dbReference type="ARBA" id="ARBA00022461"/>
    </source>
</evidence>
<dbReference type="PRINTS" id="PR01078">
    <property type="entry name" value="AMINACHANNEL"/>
</dbReference>
<feature type="region of interest" description="Disordered" evidence="25">
    <location>
        <begin position="1"/>
        <end position="22"/>
    </location>
</feature>
<evidence type="ECO:0000256" key="7">
    <source>
        <dbReference type="ARBA" id="ARBA00022475"/>
    </source>
</evidence>
<evidence type="ECO:0000256" key="12">
    <source>
        <dbReference type="ARBA" id="ARBA00023053"/>
    </source>
</evidence>
<dbReference type="PANTHER" id="PTHR11690">
    <property type="entry name" value="AMILORIDE-SENSITIVE SODIUM CHANNEL-RELATED"/>
    <property type="match status" value="1"/>
</dbReference>
<keyword evidence="14" id="KW-0969">Cilium</keyword>
<evidence type="ECO:0000256" key="10">
    <source>
        <dbReference type="ARBA" id="ARBA00022846"/>
    </source>
</evidence>
<keyword evidence="9 26" id="KW-0812">Transmembrane</keyword>
<evidence type="ECO:0000256" key="25">
    <source>
        <dbReference type="SAM" id="MobiDB-lite"/>
    </source>
</evidence>
<dbReference type="STRING" id="137246.A0A401RST6"/>
<comment type="catalytic activity">
    <reaction evidence="21">
        <text>Na(+)(in) = Na(+)(out)</text>
        <dbReference type="Rhea" id="RHEA:34963"/>
        <dbReference type="ChEBI" id="CHEBI:29101"/>
    </reaction>
</comment>
<evidence type="ECO:0000256" key="4">
    <source>
        <dbReference type="ARBA" id="ARBA00004463"/>
    </source>
</evidence>
<evidence type="ECO:0000256" key="26">
    <source>
        <dbReference type="SAM" id="Phobius"/>
    </source>
</evidence>
<dbReference type="OMA" id="MRQCKQE"/>
<reference evidence="27 28" key="1">
    <citation type="journal article" date="2018" name="Nat. Ecol. Evol.">
        <title>Shark genomes provide insights into elasmobranch evolution and the origin of vertebrates.</title>
        <authorList>
            <person name="Hara Y"/>
            <person name="Yamaguchi K"/>
            <person name="Onimaru K"/>
            <person name="Kadota M"/>
            <person name="Koyanagi M"/>
            <person name="Keeley SD"/>
            <person name="Tatsumi K"/>
            <person name="Tanaka K"/>
            <person name="Motone F"/>
            <person name="Kageyama Y"/>
            <person name="Nozu R"/>
            <person name="Adachi N"/>
            <person name="Nishimura O"/>
            <person name="Nakagawa R"/>
            <person name="Tanegashima C"/>
            <person name="Kiyatake I"/>
            <person name="Matsumoto R"/>
            <person name="Murakumo K"/>
            <person name="Nishida K"/>
            <person name="Terakita A"/>
            <person name="Kuratani S"/>
            <person name="Sato K"/>
            <person name="Hyodo S Kuraku.S."/>
        </authorList>
    </citation>
    <scope>NUCLEOTIDE SEQUENCE [LARGE SCALE GENOMIC DNA]</scope>
</reference>
<evidence type="ECO:0000256" key="13">
    <source>
        <dbReference type="ARBA" id="ARBA00023065"/>
    </source>
</evidence>
<evidence type="ECO:0000256" key="2">
    <source>
        <dbReference type="ARBA" id="ARBA00004230"/>
    </source>
</evidence>
<dbReference type="Gene3D" id="2.60.470.10">
    <property type="entry name" value="Acid-sensing ion channels like domains"/>
    <property type="match status" value="1"/>
</dbReference>
<keyword evidence="18" id="KW-0966">Cell projection</keyword>
<feature type="transmembrane region" description="Helical" evidence="26">
    <location>
        <begin position="62"/>
        <end position="80"/>
    </location>
</feature>
<evidence type="ECO:0000256" key="21">
    <source>
        <dbReference type="ARBA" id="ARBA00036239"/>
    </source>
</evidence>
<feature type="region of interest" description="Disordered" evidence="25">
    <location>
        <begin position="178"/>
        <end position="200"/>
    </location>
</feature>
<name>A0A401RST6_CHIPU</name>
<dbReference type="NCBIfam" id="TIGR00859">
    <property type="entry name" value="ENaC"/>
    <property type="match status" value="1"/>
</dbReference>
<feature type="compositionally biased region" description="Gly residues" evidence="25">
    <location>
        <begin position="186"/>
        <end position="195"/>
    </location>
</feature>
<evidence type="ECO:0000256" key="18">
    <source>
        <dbReference type="ARBA" id="ARBA00023273"/>
    </source>
</evidence>
<evidence type="ECO:0000256" key="24">
    <source>
        <dbReference type="ARBA" id="ARBA00050051"/>
    </source>
</evidence>
<proteinExistence type="inferred from homology"/>
<keyword evidence="12" id="KW-0915">Sodium</keyword>
<keyword evidence="19" id="KW-0407">Ion channel</keyword>
<dbReference type="InterPro" id="IPR020903">
    <property type="entry name" value="ENaC_CS"/>
</dbReference>
<evidence type="ECO:0000256" key="14">
    <source>
        <dbReference type="ARBA" id="ARBA00023069"/>
    </source>
</evidence>
<dbReference type="GO" id="GO:0016324">
    <property type="term" value="C:apical plasma membrane"/>
    <property type="evidence" value="ECO:0007669"/>
    <property type="project" value="UniProtKB-SubCell"/>
</dbReference>
<protein>
    <recommendedName>
        <fullName evidence="23">Epithelial sodium channel subunit alpha</fullName>
    </recommendedName>
    <alternativeName>
        <fullName evidence="24">Amiloride-sensitive sodium channel subunit alpha</fullName>
    </alternativeName>
</protein>
<keyword evidence="15 26" id="KW-0472">Membrane</keyword>
<sequence length="580" mass="65044">KENRPEEEGESQEGDEAKMTEETKGWLKMPSSFTEALSTFCSTTTIHGAVRLICTEGNRMKTGLWAAILALTLGAMYWQFGLICRQYLQFPVQISLSIHSGKIEFPAVTICTLNPYRYKEVSANLRELDLLTREALYFLYGYRGPGNGAATPPTQNRQAAIPRRLGLRLINPEGRHGSPALEIGPRRGGGGGGEGDAWAHNPPLTRNSSWKIGFELCNSTGGDCFYNWHSSGVDALREWYTFHYVNLMARISLDAAPSDEARMGEFVQDCRFNGFTCRESFDTSFHHPIYGNCYTFNGINSSTQWESSQAGKDHGLSLVLRIEQNDSIPFLSTAAGARMMVHARGRSPFMEDGGFDIRPGLETSISMRKEVVSRLGQPYSDCTENGSDVKVHNLYKSDYTQQTCVRSCFQLTMVSRCGCAYYYYPLPSGAEYCNYNKHTSWGHCYYRLAKEFTDDVLGCFKICQKPCNWMNPIFLNQHRSATSNRKELAKLNLFFRELNYKSMRETPALPVAVMLANLGSQWSLWLGSSVMSVLEMVELIFDLITLAVILLWARSPTLGPPAEDSVHPSDATLHVPPSFL</sequence>
<dbReference type="EMBL" id="BEZZ01002106">
    <property type="protein sequence ID" value="GCC21197.1"/>
    <property type="molecule type" value="Genomic_DNA"/>
</dbReference>
<evidence type="ECO:0000256" key="3">
    <source>
        <dbReference type="ARBA" id="ARBA00004424"/>
    </source>
</evidence>
<evidence type="ECO:0000256" key="15">
    <source>
        <dbReference type="ARBA" id="ARBA00023136"/>
    </source>
</evidence>
<organism evidence="27 28">
    <name type="scientific">Chiloscyllium punctatum</name>
    <name type="common">Brownbanded bambooshark</name>
    <name type="synonym">Hemiscyllium punctatum</name>
    <dbReference type="NCBI Taxonomy" id="137246"/>
    <lineage>
        <taxon>Eukaryota</taxon>
        <taxon>Metazoa</taxon>
        <taxon>Chordata</taxon>
        <taxon>Craniata</taxon>
        <taxon>Vertebrata</taxon>
        <taxon>Chondrichthyes</taxon>
        <taxon>Elasmobranchii</taxon>
        <taxon>Galeomorphii</taxon>
        <taxon>Galeoidea</taxon>
        <taxon>Orectolobiformes</taxon>
        <taxon>Hemiscylliidae</taxon>
        <taxon>Chiloscyllium</taxon>
    </lineage>
</organism>
<keyword evidence="28" id="KW-1185">Reference proteome</keyword>
<evidence type="ECO:0000256" key="23">
    <source>
        <dbReference type="ARBA" id="ARBA00050031"/>
    </source>
</evidence>
<dbReference type="InterPro" id="IPR004724">
    <property type="entry name" value="ENaC_chordates"/>
</dbReference>
<dbReference type="OrthoDB" id="6238402at2759"/>
<dbReference type="Proteomes" id="UP000287033">
    <property type="component" value="Unassembled WGS sequence"/>
</dbReference>
<evidence type="ECO:0000256" key="19">
    <source>
        <dbReference type="ARBA" id="ARBA00023303"/>
    </source>
</evidence>
<comment type="subcellular location">
    <subcellularLocation>
        <location evidence="3">Apical cell membrane</location>
        <topology evidence="3">Multi-pass membrane protein</topology>
    </subcellularLocation>
    <subcellularLocation>
        <location evidence="2">Cell projection</location>
        <location evidence="2">Cilium</location>
        <location evidence="2">Flagellum</location>
    </subcellularLocation>
    <subcellularLocation>
        <location evidence="4">Cytoplasmic granule</location>
    </subcellularLocation>
    <subcellularLocation>
        <location evidence="1">Cytoplasmic vesicle</location>
        <location evidence="1">Secretory vesicle</location>
        <location evidence="1">Acrosome</location>
    </subcellularLocation>
</comment>
<gene>
    <name evidence="27" type="ORF">chiPu_0019664</name>
</gene>
<dbReference type="PANTHER" id="PTHR11690:SF124">
    <property type="entry name" value="AMILORIDE-SENSITIVE SODIUM CHANNEL SUBUNIT ALPHA"/>
    <property type="match status" value="1"/>
</dbReference>
<evidence type="ECO:0000256" key="20">
    <source>
        <dbReference type="ARBA" id="ARBA00023329"/>
    </source>
</evidence>
<evidence type="ECO:0000256" key="5">
    <source>
        <dbReference type="ARBA" id="ARBA00022448"/>
    </source>
</evidence>
<keyword evidence="5" id="KW-0813">Transport</keyword>
<keyword evidence="11 26" id="KW-1133">Transmembrane helix</keyword>
<feature type="non-terminal residue" evidence="27">
    <location>
        <position position="1"/>
    </location>
</feature>
<keyword evidence="16" id="KW-1015">Disulfide bond</keyword>
<evidence type="ECO:0000256" key="17">
    <source>
        <dbReference type="ARBA" id="ARBA00023201"/>
    </source>
</evidence>
<dbReference type="GO" id="GO:0015280">
    <property type="term" value="F:ligand-gated sodium channel activity"/>
    <property type="evidence" value="ECO:0007669"/>
    <property type="project" value="InterPro"/>
</dbReference>
<keyword evidence="20" id="KW-0968">Cytoplasmic vesicle</keyword>
<dbReference type="AlphaFoldDB" id="A0A401RST6"/>
<dbReference type="Pfam" id="PF00858">
    <property type="entry name" value="ASC"/>
    <property type="match status" value="1"/>
</dbReference>
<dbReference type="GO" id="GO:0031514">
    <property type="term" value="C:motile cilium"/>
    <property type="evidence" value="ECO:0007669"/>
    <property type="project" value="UniProtKB-SubCell"/>
</dbReference>
<keyword evidence="6" id="KW-0894">Sodium channel</keyword>
<dbReference type="GO" id="GO:0001669">
    <property type="term" value="C:acrosomal vesicle"/>
    <property type="evidence" value="ECO:0007669"/>
    <property type="project" value="UniProtKB-SubCell"/>
</dbReference>
<keyword evidence="13" id="KW-0406">Ion transport</keyword>
<evidence type="ECO:0000256" key="22">
    <source>
        <dbReference type="ARBA" id="ARBA00037944"/>
    </source>
</evidence>
<evidence type="ECO:0000313" key="27">
    <source>
        <dbReference type="EMBL" id="GCC21197.1"/>
    </source>
</evidence>
<evidence type="ECO:0000256" key="11">
    <source>
        <dbReference type="ARBA" id="ARBA00022989"/>
    </source>
</evidence>
<evidence type="ECO:0000256" key="1">
    <source>
        <dbReference type="ARBA" id="ARBA00004218"/>
    </source>
</evidence>
<keyword evidence="8" id="KW-0963">Cytoplasm</keyword>